<dbReference type="Pfam" id="PF05947">
    <property type="entry name" value="T6SS_TssF"/>
    <property type="match status" value="1"/>
</dbReference>
<accession>A0A659S0Q1</accession>
<gene>
    <name evidence="1" type="ORF">C9F10_20035</name>
</gene>
<dbReference type="InterPro" id="IPR010272">
    <property type="entry name" value="T6SS_TssF"/>
</dbReference>
<dbReference type="AlphaFoldDB" id="A0A659S0Q1"/>
<name>A0A659S0Q1_SALET</name>
<dbReference type="PANTHER" id="PTHR35370">
    <property type="entry name" value="CYTOPLASMIC PROTEIN-RELATED-RELATED"/>
    <property type="match status" value="1"/>
</dbReference>
<reference evidence="1 2" key="1">
    <citation type="submission" date="2018-03" db="EMBL/GenBank/DDBJ databases">
        <title>Non-Typhoidal Salmonella genome sequencing and assembly.</title>
        <authorList>
            <person name="Matchawe C."/>
        </authorList>
    </citation>
    <scope>NUCLEOTIDE SEQUENCE [LARGE SCALE GENOMIC DNA]</scope>
    <source>
        <strain evidence="1 2">8EV</strain>
    </source>
</reference>
<sequence>VTAMVTNRDLPCLIPRNGRDDLTVDAAIPVAGVGLIRPPRPPQPPLAEREMAWRLIRQLSFNYLPLADLDHRTGGQALRDLLNLFIPAHDSPQSRQVRSLIGCKTTPVTRRLPGSGLLVYGRGVSCELTVDEEGFSGISPYLFGLVLEHYITRHVSINTFSQMTLHSMQRGHVMTWPVRTGQRGSV</sequence>
<dbReference type="EMBL" id="PYKK01001394">
    <property type="protein sequence ID" value="TGD26487.1"/>
    <property type="molecule type" value="Genomic_DNA"/>
</dbReference>
<dbReference type="Proteomes" id="UP000297989">
    <property type="component" value="Unassembled WGS sequence"/>
</dbReference>
<protein>
    <submittedName>
        <fullName evidence="1">Type VI secretion system baseplate subunit TssF</fullName>
    </submittedName>
</protein>
<feature type="non-terminal residue" evidence="1">
    <location>
        <position position="1"/>
    </location>
</feature>
<organism evidence="1 2">
    <name type="scientific">Salmonella enterica subsp. enterica serovar Poona</name>
    <dbReference type="NCBI Taxonomy" id="436295"/>
    <lineage>
        <taxon>Bacteria</taxon>
        <taxon>Pseudomonadati</taxon>
        <taxon>Pseudomonadota</taxon>
        <taxon>Gammaproteobacteria</taxon>
        <taxon>Enterobacterales</taxon>
        <taxon>Enterobacteriaceae</taxon>
        <taxon>Salmonella</taxon>
    </lineage>
</organism>
<evidence type="ECO:0000313" key="2">
    <source>
        <dbReference type="Proteomes" id="UP000297989"/>
    </source>
</evidence>
<proteinExistence type="predicted"/>
<evidence type="ECO:0000313" key="1">
    <source>
        <dbReference type="EMBL" id="TGD26487.1"/>
    </source>
</evidence>
<dbReference type="PANTHER" id="PTHR35370:SF1">
    <property type="entry name" value="TYPE VI SECRETION SYSTEM COMPONENT TSSF1"/>
    <property type="match status" value="1"/>
</dbReference>
<comment type="caution">
    <text evidence="1">The sequence shown here is derived from an EMBL/GenBank/DDBJ whole genome shotgun (WGS) entry which is preliminary data.</text>
</comment>